<keyword evidence="5" id="KW-0862">Zinc</keyword>
<gene>
    <name evidence="9" type="ORF">S01H1_77135</name>
</gene>
<evidence type="ECO:0000256" key="7">
    <source>
        <dbReference type="ARBA" id="ARBA00023014"/>
    </source>
</evidence>
<dbReference type="GO" id="GO:0046872">
    <property type="term" value="F:metal ion binding"/>
    <property type="evidence" value="ECO:0007669"/>
    <property type="project" value="UniProtKB-KW"/>
</dbReference>
<dbReference type="PANTHER" id="PTHR30557:SF1">
    <property type="entry name" value="PHOSPHOMETHYLPYRIMIDINE SYNTHASE, CHLOROPLASTIC"/>
    <property type="match status" value="1"/>
</dbReference>
<reference evidence="9" key="1">
    <citation type="journal article" date="2014" name="Front. Microbiol.">
        <title>High frequency of phylogenetically diverse reductive dehalogenase-homologous genes in deep subseafloor sedimentary metagenomes.</title>
        <authorList>
            <person name="Kawai M."/>
            <person name="Futagami T."/>
            <person name="Toyoda A."/>
            <person name="Takaki Y."/>
            <person name="Nishi S."/>
            <person name="Hori S."/>
            <person name="Arai W."/>
            <person name="Tsubouchi T."/>
            <person name="Morono Y."/>
            <person name="Uchiyama I."/>
            <person name="Ito T."/>
            <person name="Fujiyama A."/>
            <person name="Inagaki F."/>
            <person name="Takami H."/>
        </authorList>
    </citation>
    <scope>NUCLEOTIDE SEQUENCE</scope>
    <source>
        <strain evidence="9">Expedition CK06-06</strain>
    </source>
</reference>
<dbReference type="InterPro" id="IPR038521">
    <property type="entry name" value="ThiC/Bza_core_dom"/>
</dbReference>
<name>X0YKI0_9ZZZZ</name>
<evidence type="ECO:0000256" key="5">
    <source>
        <dbReference type="ARBA" id="ARBA00022833"/>
    </source>
</evidence>
<dbReference type="EMBL" id="BARS01051824">
    <property type="protein sequence ID" value="GAG49053.1"/>
    <property type="molecule type" value="Genomic_DNA"/>
</dbReference>
<evidence type="ECO:0000256" key="3">
    <source>
        <dbReference type="ARBA" id="ARBA00022691"/>
    </source>
</evidence>
<dbReference type="AlphaFoldDB" id="X0YKI0"/>
<keyword evidence="8" id="KW-0456">Lyase</keyword>
<organism evidence="9">
    <name type="scientific">marine sediment metagenome</name>
    <dbReference type="NCBI Taxonomy" id="412755"/>
    <lineage>
        <taxon>unclassified sequences</taxon>
        <taxon>metagenomes</taxon>
        <taxon>ecological metagenomes</taxon>
    </lineage>
</organism>
<feature type="non-terminal residue" evidence="9">
    <location>
        <position position="233"/>
    </location>
</feature>
<keyword evidence="4" id="KW-0479">Metal-binding</keyword>
<dbReference type="GO" id="GO:0016829">
    <property type="term" value="F:lyase activity"/>
    <property type="evidence" value="ECO:0007669"/>
    <property type="project" value="UniProtKB-KW"/>
</dbReference>
<evidence type="ECO:0000313" key="9">
    <source>
        <dbReference type="EMBL" id="GAG49053.1"/>
    </source>
</evidence>
<sequence length="233" mass="25498">TVEELTYNDILETVEMQARAGVDFFTIHAGVLREHLPLLENRVAGIVSRGGSLLVKWMIHHDKQNPMYEVFDDISAIMREYDVAYSLGDGLRPGCLADATDKAQIAELHILGELTQRAREAGVQVMVEGPGHVPFNDIERNMKLEAEICDGAPFYVLGPLVTDVFPGYDHITSAIGATAAAYHGAAFLCYVTPKEHLGLPRLDDVKQGCIAYKIAAHAADIARGIPGARDWDD</sequence>
<evidence type="ECO:0008006" key="10">
    <source>
        <dbReference type="Google" id="ProtNLM"/>
    </source>
</evidence>
<dbReference type="PANTHER" id="PTHR30557">
    <property type="entry name" value="THIAMINE BIOSYNTHESIS PROTEIN THIC"/>
    <property type="match status" value="1"/>
</dbReference>
<feature type="non-terminal residue" evidence="9">
    <location>
        <position position="1"/>
    </location>
</feature>
<keyword evidence="2" id="KW-0004">4Fe-4S</keyword>
<protein>
    <recommendedName>
        <fullName evidence="10">ThiC-associated domain-containing protein</fullName>
    </recommendedName>
</protein>
<evidence type="ECO:0000256" key="4">
    <source>
        <dbReference type="ARBA" id="ARBA00022723"/>
    </source>
</evidence>
<accession>X0YKI0</accession>
<dbReference type="GO" id="GO:0051539">
    <property type="term" value="F:4 iron, 4 sulfur cluster binding"/>
    <property type="evidence" value="ECO:0007669"/>
    <property type="project" value="UniProtKB-KW"/>
</dbReference>
<dbReference type="Gene3D" id="3.20.20.540">
    <property type="entry name" value="Radical SAM ThiC family, central domain"/>
    <property type="match status" value="1"/>
</dbReference>
<comment type="cofactor">
    <cofactor evidence="1">
        <name>[4Fe-4S] cluster</name>
        <dbReference type="ChEBI" id="CHEBI:49883"/>
    </cofactor>
</comment>
<evidence type="ECO:0000256" key="2">
    <source>
        <dbReference type="ARBA" id="ARBA00022485"/>
    </source>
</evidence>
<evidence type="ECO:0000256" key="1">
    <source>
        <dbReference type="ARBA" id="ARBA00001966"/>
    </source>
</evidence>
<dbReference type="GO" id="GO:0005829">
    <property type="term" value="C:cytosol"/>
    <property type="evidence" value="ECO:0007669"/>
    <property type="project" value="TreeGrafter"/>
</dbReference>
<proteinExistence type="predicted"/>
<evidence type="ECO:0000256" key="6">
    <source>
        <dbReference type="ARBA" id="ARBA00023004"/>
    </source>
</evidence>
<comment type="caution">
    <text evidence="9">The sequence shown here is derived from an EMBL/GenBank/DDBJ whole genome shotgun (WGS) entry which is preliminary data.</text>
</comment>
<keyword evidence="7" id="KW-0411">Iron-sulfur</keyword>
<evidence type="ECO:0000256" key="8">
    <source>
        <dbReference type="ARBA" id="ARBA00023239"/>
    </source>
</evidence>
<keyword evidence="6" id="KW-0408">Iron</keyword>
<dbReference type="InterPro" id="IPR002817">
    <property type="entry name" value="ThiC/BzaA/B"/>
</dbReference>
<dbReference type="Pfam" id="PF01964">
    <property type="entry name" value="ThiC_Rad_SAM"/>
    <property type="match status" value="1"/>
</dbReference>
<dbReference type="GO" id="GO:0009228">
    <property type="term" value="P:thiamine biosynthetic process"/>
    <property type="evidence" value="ECO:0007669"/>
    <property type="project" value="InterPro"/>
</dbReference>
<keyword evidence="3" id="KW-0949">S-adenosyl-L-methionine</keyword>